<keyword evidence="1" id="KW-0812">Transmembrane</keyword>
<dbReference type="EMBL" id="CP029709">
    <property type="protein sequence ID" value="QCR15715.1"/>
    <property type="molecule type" value="Genomic_DNA"/>
</dbReference>
<organism evidence="2 3">
    <name type="scientific">Methanosarcina mazei</name>
    <name type="common">Methanosarcina frisia</name>
    <dbReference type="NCBI Taxonomy" id="2209"/>
    <lineage>
        <taxon>Archaea</taxon>
        <taxon>Methanobacteriati</taxon>
        <taxon>Methanobacteriota</taxon>
        <taxon>Stenosarchaea group</taxon>
        <taxon>Methanomicrobia</taxon>
        <taxon>Methanosarcinales</taxon>
        <taxon>Methanosarcinaceae</taxon>
        <taxon>Methanosarcina</taxon>
    </lineage>
</organism>
<evidence type="ECO:0000256" key="1">
    <source>
        <dbReference type="SAM" id="Phobius"/>
    </source>
</evidence>
<dbReference type="Proteomes" id="UP000300067">
    <property type="component" value="Chromosome"/>
</dbReference>
<keyword evidence="1" id="KW-1133">Transmembrane helix</keyword>
<proteinExistence type="predicted"/>
<sequence>MFRKMSSKSLAEIFFVMLLLITVLYYIFPNNDSFFMLFSKLVGITFYSLMLFAIISICVSIIRLPLKYCKM</sequence>
<evidence type="ECO:0000313" key="3">
    <source>
        <dbReference type="Proteomes" id="UP000300067"/>
    </source>
</evidence>
<gene>
    <name evidence="2" type="ORF">DKM28_06250</name>
</gene>
<protein>
    <submittedName>
        <fullName evidence="2">Uncharacterized protein</fullName>
    </submittedName>
</protein>
<dbReference type="AlphaFoldDB" id="A0A4P8R4A4"/>
<name>A0A4P8R4A4_METMZ</name>
<keyword evidence="1" id="KW-0472">Membrane</keyword>
<evidence type="ECO:0000313" key="2">
    <source>
        <dbReference type="EMBL" id="QCR15715.1"/>
    </source>
</evidence>
<accession>A0A4P8R4A4</accession>
<reference evidence="2 3" key="1">
    <citation type="submission" date="2018-05" db="EMBL/GenBank/DDBJ databases">
        <title>Methanosarcina gilichinskyana sp. nov., a novel methanogenic archaeon isolated from Holocene permafrost, North East Russia.</title>
        <authorList>
            <person name="Oshurkova V."/>
            <person name="Meer M."/>
            <person name="Bochkareva O."/>
            <person name="Shcherbakova V."/>
        </authorList>
    </citation>
    <scope>NUCLEOTIDE SEQUENCE [LARGE SCALE GENOMIC DNA]</scope>
    <source>
        <strain evidence="2 3">JL01</strain>
    </source>
</reference>
<feature type="transmembrane region" description="Helical" evidence="1">
    <location>
        <begin position="9"/>
        <end position="28"/>
    </location>
</feature>
<feature type="transmembrane region" description="Helical" evidence="1">
    <location>
        <begin position="34"/>
        <end position="62"/>
    </location>
</feature>